<comment type="caution">
    <text evidence="1">The sequence shown here is derived from an EMBL/GenBank/DDBJ whole genome shotgun (WGS) entry which is preliminary data.</text>
</comment>
<protein>
    <submittedName>
        <fullName evidence="1">Uncharacterized protein</fullName>
    </submittedName>
</protein>
<evidence type="ECO:0000313" key="1">
    <source>
        <dbReference type="EMBL" id="MBE8612067.1"/>
    </source>
</evidence>
<accession>A0A8I0PXW0</accession>
<dbReference type="Proteomes" id="UP000650477">
    <property type="component" value="Unassembled WGS sequence"/>
</dbReference>
<gene>
    <name evidence="1" type="ORF">CYG68_06495</name>
</gene>
<dbReference type="RefSeq" id="WP_193829627.1">
    <property type="nucleotide sequence ID" value="NZ_PKLF01000005.1"/>
</dbReference>
<reference evidence="1" key="1">
    <citation type="submission" date="2017-12" db="EMBL/GenBank/DDBJ databases">
        <title>Genome sequencing and analysis.</title>
        <authorList>
            <person name="Huang Y.-T."/>
        </authorList>
    </citation>
    <scope>NUCLEOTIDE SEQUENCE</scope>
    <source>
        <strain evidence="1">VGH116</strain>
    </source>
</reference>
<evidence type="ECO:0000313" key="2">
    <source>
        <dbReference type="Proteomes" id="UP000650477"/>
    </source>
</evidence>
<name>A0A8I0PXW0_MORMO</name>
<organism evidence="1 2">
    <name type="scientific">Morganella morganii</name>
    <name type="common">Proteus morganii</name>
    <dbReference type="NCBI Taxonomy" id="582"/>
    <lineage>
        <taxon>Bacteria</taxon>
        <taxon>Pseudomonadati</taxon>
        <taxon>Pseudomonadota</taxon>
        <taxon>Gammaproteobacteria</taxon>
        <taxon>Enterobacterales</taxon>
        <taxon>Morganellaceae</taxon>
        <taxon>Morganella</taxon>
    </lineage>
</organism>
<dbReference type="EMBL" id="PKLF01000005">
    <property type="protein sequence ID" value="MBE8612067.1"/>
    <property type="molecule type" value="Genomic_DNA"/>
</dbReference>
<proteinExistence type="predicted"/>
<sequence length="73" mass="8643">MKIEFISNGNIAKVMIRSFITENRKLYRLIDAALLREEVQESTTGFFFRITTIYGKQTHVRRAYKIICREANK</sequence>
<dbReference type="AlphaFoldDB" id="A0A8I0PXW0"/>